<keyword evidence="3" id="KW-1185">Reference proteome</keyword>
<feature type="signal peptide" evidence="1">
    <location>
        <begin position="1"/>
        <end position="19"/>
    </location>
</feature>
<dbReference type="InterPro" id="IPR036374">
    <property type="entry name" value="OxRdtase_Mopterin-bd_sf"/>
</dbReference>
<dbReference type="EMBL" id="JBBGAZ010000004">
    <property type="protein sequence ID" value="MEJ5218406.1"/>
    <property type="molecule type" value="Genomic_DNA"/>
</dbReference>
<proteinExistence type="predicted"/>
<organism evidence="2 3">
    <name type="scientific">Cognatishimia coralii</name>
    <dbReference type="NCBI Taxonomy" id="3083254"/>
    <lineage>
        <taxon>Bacteria</taxon>
        <taxon>Pseudomonadati</taxon>
        <taxon>Pseudomonadota</taxon>
        <taxon>Alphaproteobacteria</taxon>
        <taxon>Rhodobacterales</taxon>
        <taxon>Paracoccaceae</taxon>
        <taxon>Cognatishimia</taxon>
    </lineage>
</organism>
<evidence type="ECO:0000313" key="2">
    <source>
        <dbReference type="EMBL" id="MEJ5218406.1"/>
    </source>
</evidence>
<dbReference type="Gene3D" id="3.90.420.10">
    <property type="entry name" value="Oxidoreductase, molybdopterin-binding domain"/>
    <property type="match status" value="1"/>
</dbReference>
<sequence length="169" mass="18149">MKNLFAIALLIVCSAAASVAEISQPKGEVILEISGEISSKNVAETAQFDLEMLQALPSHSFVTSTIWTDGAQSFEGVELSVIADLVGFEGDTLSASAVNDYTIEIPITDAAPGRAMIAYLRNGNPMPLRDKGPLWIVYPFDSSSDFQSETIYSRSIWQLNRIAVSNSGG</sequence>
<name>A0ABU8QG76_9RHOB</name>
<protein>
    <submittedName>
        <fullName evidence="2">Oxidoreductase</fullName>
    </submittedName>
</protein>
<reference evidence="2 3" key="1">
    <citation type="submission" date="2024-03" db="EMBL/GenBank/DDBJ databases">
        <title>Cognatishimia coralii sp. nov., a marine bacterium isolated from coral surrounding seawater.</title>
        <authorList>
            <person name="Liu X."/>
            <person name="Liu S."/>
            <person name="Sun H."/>
            <person name="Zhang Y."/>
        </authorList>
    </citation>
    <scope>NUCLEOTIDE SEQUENCE [LARGE SCALE GENOMIC DNA]</scope>
    <source>
        <strain evidence="2 3">D5M38</strain>
    </source>
</reference>
<dbReference type="RefSeq" id="WP_339403326.1">
    <property type="nucleotide sequence ID" value="NZ_JBBGAZ010000004.1"/>
</dbReference>
<dbReference type="Proteomes" id="UP001368270">
    <property type="component" value="Unassembled WGS sequence"/>
</dbReference>
<evidence type="ECO:0000256" key="1">
    <source>
        <dbReference type="SAM" id="SignalP"/>
    </source>
</evidence>
<keyword evidence="1" id="KW-0732">Signal</keyword>
<feature type="chain" id="PRO_5046748641" evidence="1">
    <location>
        <begin position="20"/>
        <end position="169"/>
    </location>
</feature>
<accession>A0ABU8QG76</accession>
<dbReference type="SUPFAM" id="SSF56524">
    <property type="entry name" value="Oxidoreductase molybdopterin-binding domain"/>
    <property type="match status" value="1"/>
</dbReference>
<gene>
    <name evidence="2" type="ORF">WG622_09160</name>
</gene>
<comment type="caution">
    <text evidence="2">The sequence shown here is derived from an EMBL/GenBank/DDBJ whole genome shotgun (WGS) entry which is preliminary data.</text>
</comment>
<evidence type="ECO:0000313" key="3">
    <source>
        <dbReference type="Proteomes" id="UP001368270"/>
    </source>
</evidence>